<organism evidence="2 3">
    <name type="scientific">Devosia algicola</name>
    <dbReference type="NCBI Taxonomy" id="3026418"/>
    <lineage>
        <taxon>Bacteria</taxon>
        <taxon>Pseudomonadati</taxon>
        <taxon>Pseudomonadota</taxon>
        <taxon>Alphaproteobacteria</taxon>
        <taxon>Hyphomicrobiales</taxon>
        <taxon>Devosiaceae</taxon>
        <taxon>Devosia</taxon>
    </lineage>
</organism>
<dbReference type="Proteomes" id="UP001220530">
    <property type="component" value="Chromosome"/>
</dbReference>
<dbReference type="CDD" id="cd01948">
    <property type="entry name" value="EAL"/>
    <property type="match status" value="1"/>
</dbReference>
<reference evidence="2 3" key="1">
    <citation type="submission" date="2023-02" db="EMBL/GenBank/DDBJ databases">
        <title>Devosia algicola sp. nov., isolated from the phycosphere of marine algae.</title>
        <authorList>
            <person name="Kim J.M."/>
            <person name="Lee J.K."/>
            <person name="Choi B.J."/>
            <person name="Bayburt H."/>
            <person name="Jeon C.O."/>
        </authorList>
    </citation>
    <scope>NUCLEOTIDE SEQUENCE [LARGE SCALE GENOMIC DNA]</scope>
    <source>
        <strain evidence="2 3">G20-9</strain>
    </source>
</reference>
<dbReference type="InterPro" id="IPR050706">
    <property type="entry name" value="Cyclic-di-GMP_PDE-like"/>
</dbReference>
<proteinExistence type="predicted"/>
<name>A0ABY7YMK2_9HYPH</name>
<dbReference type="InterPro" id="IPR035919">
    <property type="entry name" value="EAL_sf"/>
</dbReference>
<dbReference type="Pfam" id="PF00563">
    <property type="entry name" value="EAL"/>
    <property type="match status" value="1"/>
</dbReference>
<dbReference type="SUPFAM" id="SSF141868">
    <property type="entry name" value="EAL domain-like"/>
    <property type="match status" value="1"/>
</dbReference>
<gene>
    <name evidence="2" type="ORF">PSQ19_18415</name>
</gene>
<dbReference type="InterPro" id="IPR001633">
    <property type="entry name" value="EAL_dom"/>
</dbReference>
<evidence type="ECO:0000313" key="2">
    <source>
        <dbReference type="EMBL" id="WDR02534.1"/>
    </source>
</evidence>
<protein>
    <submittedName>
        <fullName evidence="2">EAL domain-containing protein</fullName>
    </submittedName>
</protein>
<dbReference type="PANTHER" id="PTHR33121">
    <property type="entry name" value="CYCLIC DI-GMP PHOSPHODIESTERASE PDEF"/>
    <property type="match status" value="1"/>
</dbReference>
<dbReference type="RefSeq" id="WP_282218937.1">
    <property type="nucleotide sequence ID" value="NZ_CP118246.1"/>
</dbReference>
<dbReference type="Gene3D" id="3.20.20.450">
    <property type="entry name" value="EAL domain"/>
    <property type="match status" value="1"/>
</dbReference>
<dbReference type="PROSITE" id="PS50883">
    <property type="entry name" value="EAL"/>
    <property type="match status" value="1"/>
</dbReference>
<feature type="domain" description="EAL" evidence="1">
    <location>
        <begin position="4"/>
        <end position="254"/>
    </location>
</feature>
<dbReference type="EMBL" id="CP118246">
    <property type="protein sequence ID" value="WDR02534.1"/>
    <property type="molecule type" value="Genomic_DNA"/>
</dbReference>
<evidence type="ECO:0000313" key="3">
    <source>
        <dbReference type="Proteomes" id="UP001220530"/>
    </source>
</evidence>
<accession>A0ABY7YMK2</accession>
<keyword evidence="3" id="KW-1185">Reference proteome</keyword>
<sequence length="275" mass="30984">MHRRRGLEVDLRRGLANGQFQLYYQPLISLQSMKIVSGEALLRWNHPVHGSISPAEFIPLAEETGFIDDLGEWAMQQALRDASNWPDNVRVSVNLSPVQFRDSTLARRVQDMLVRSGMAPGRVELEITESVLLHDSSTNLETLRQLSALGCPIALDDFGTGFSSLSYLLRFPFNKIKIDQSFVRGLEDRGDRFAIVQSVAQLAKRLNMTTTAEGVETLDQLNIVREADCTEAQGYYFNRPLPEHEFHALVRAEATGPDSVGRRLNRSKRYLGLVK</sequence>
<dbReference type="PANTHER" id="PTHR33121:SF70">
    <property type="entry name" value="SIGNALING PROTEIN YKOW"/>
    <property type="match status" value="1"/>
</dbReference>
<dbReference type="SMART" id="SM00052">
    <property type="entry name" value="EAL"/>
    <property type="match status" value="1"/>
</dbReference>
<evidence type="ECO:0000259" key="1">
    <source>
        <dbReference type="PROSITE" id="PS50883"/>
    </source>
</evidence>